<name>A0A8H4VX95_9HELO</name>
<dbReference type="Proteomes" id="UP000566819">
    <property type="component" value="Unassembled WGS sequence"/>
</dbReference>
<feature type="region of interest" description="Disordered" evidence="1">
    <location>
        <begin position="608"/>
        <end position="629"/>
    </location>
</feature>
<evidence type="ECO:0008006" key="4">
    <source>
        <dbReference type="Google" id="ProtNLM"/>
    </source>
</evidence>
<dbReference type="EMBL" id="JAAMPI010001251">
    <property type="protein sequence ID" value="KAF4625976.1"/>
    <property type="molecule type" value="Genomic_DNA"/>
</dbReference>
<dbReference type="InterPro" id="IPR027417">
    <property type="entry name" value="P-loop_NTPase"/>
</dbReference>
<feature type="region of interest" description="Disordered" evidence="1">
    <location>
        <begin position="1031"/>
        <end position="1052"/>
    </location>
</feature>
<feature type="region of interest" description="Disordered" evidence="1">
    <location>
        <begin position="339"/>
        <end position="369"/>
    </location>
</feature>
<dbReference type="Gene3D" id="3.40.50.300">
    <property type="entry name" value="P-loop containing nucleotide triphosphate hydrolases"/>
    <property type="match status" value="1"/>
</dbReference>
<dbReference type="SUPFAM" id="SSF48452">
    <property type="entry name" value="TPR-like"/>
    <property type="match status" value="1"/>
</dbReference>
<dbReference type="Pfam" id="PF13374">
    <property type="entry name" value="TPR_10"/>
    <property type="match status" value="1"/>
</dbReference>
<dbReference type="InterPro" id="IPR029058">
    <property type="entry name" value="AB_hydrolase_fold"/>
</dbReference>
<gene>
    <name evidence="2" type="ORF">G7Y89_g12185</name>
</gene>
<dbReference type="OrthoDB" id="5086500at2759"/>
<dbReference type="PANTHER" id="PTHR46082:SF6">
    <property type="entry name" value="AAA+ ATPASE DOMAIN-CONTAINING PROTEIN-RELATED"/>
    <property type="match status" value="1"/>
</dbReference>
<reference evidence="2 3" key="1">
    <citation type="submission" date="2020-03" db="EMBL/GenBank/DDBJ databases">
        <title>Draft Genome Sequence of Cudoniella acicularis.</title>
        <authorList>
            <person name="Buettner E."/>
            <person name="Kellner H."/>
        </authorList>
    </citation>
    <scope>NUCLEOTIDE SEQUENCE [LARGE SCALE GENOMIC DNA]</scope>
    <source>
        <strain evidence="2 3">DSM 108380</strain>
    </source>
</reference>
<dbReference type="InterPro" id="IPR011990">
    <property type="entry name" value="TPR-like_helical_dom_sf"/>
</dbReference>
<protein>
    <recommendedName>
        <fullName evidence="4">NB-ARC domain-containing protein</fullName>
    </recommendedName>
</protein>
<feature type="compositionally biased region" description="Basic and acidic residues" evidence="1">
    <location>
        <begin position="612"/>
        <end position="626"/>
    </location>
</feature>
<keyword evidence="3" id="KW-1185">Reference proteome</keyword>
<evidence type="ECO:0000313" key="2">
    <source>
        <dbReference type="EMBL" id="KAF4625976.1"/>
    </source>
</evidence>
<accession>A0A8H4VX95</accession>
<dbReference type="InterPro" id="IPR053137">
    <property type="entry name" value="NLR-like"/>
</dbReference>
<feature type="compositionally biased region" description="Basic and acidic residues" evidence="1">
    <location>
        <begin position="1043"/>
        <end position="1052"/>
    </location>
</feature>
<dbReference type="GO" id="GO:0043531">
    <property type="term" value="F:ADP binding"/>
    <property type="evidence" value="ECO:0007669"/>
    <property type="project" value="InterPro"/>
</dbReference>
<sequence length="1310" mass="147003">MAGLACLWEDSKYQNHHDAVDIVAVHGLGGHYKHSWTDVKTEALWLRDFIPKRIQTARVLSFGYTLRGLSDHTAHTSPEGSVPTGHRGLNKVVPIQSDDGGPGKTEAVADSAFARRISNIANTLVTELYTDRGFNKCQQRPIIFVCHGLGGTIVKEAIAQSDGHKTWSDITTGHSILVSAHAILFFSTPFASIDASTWTAMKTAPLLDAWINKSTLDMKLQETGSGNKLHREANKVSEVIVNAMSRFINLPVSNHPRLCFLWEDMETNFGYEERVVVPQDTAAPTQIVAERCGIDATYNTMVKFGSESSCKVVLSFLERCCVDAPNEVRGRWKVAHANNHNSRKQQASEMMGSAFEPSSPAESGSNKARKVMPTKFFRPPAQGTWRFVGRSQECQIIKEALLNSNEPQRRFVISGIGGSGKTELCRKFAEDNKEMYSAVFTIMAKSRESAADSYASIGKITGLSTAATEEQGKEWLAVQTQPWLLIIDNADDPDLDLGEFFPSRGSGHILVTTRNPSFWKYATVGHLNLAGLDEDDALQLLLDRAQIPQPCDDKTRKHARKVVKRMGCLARAIVQAGASIMCHQFTLDKYLPHWELYRAKRREMRAKQQKMKAKEQETKENPEETKASMNEDEDKIFASFDVSLEHLEQIDREDCKDAIDLLKIVSFYHFDSIPIEIFSRAMANRQKTNPNVDSDMSFSKQAMKRVQPPAALPQFIRQDGQNKSEFRINSAIKMLCSVSFASLNPGGAGISIHPLLREWAQDSLNKKMKLFWGTIALNVLAESVLLPPANAGASHAEFRKQLLPHLHTCLNDPIFQPKAIAMPDYAKWWGKFKLYSTVLLRPTALYFIREKGILVAKCGYIYASCGQFTESLTYFRQVKDLLLQVQGDKNPRTMTAMLALAGILWGLGKRTNVEEAILLQKRVVDARKSVLGKDHPDTLRAMAHLSKSYWLRGYHQEALELQEETITHMRQHQDLGPDHPDTLETLDQYGVTLGSFLRFKESLDTHRKVLDARTKKFQVFRRQTSSLMDQMHLGRRSTSSAGSKDDHNNNVRSTDEDLDLVLGLLNTKQNLAMAQLDSWLTSEVKSDRSLLNEAFENMLEVLHRRRQLLGEEHPWTLWAVGSYAKVIIELDQLQEAEELLLRGIPAANRGLGEGHPGVLMGCGELVKVYSRQGEHMKGEARRDKYSQAEKEAKIIIAQIQKASGADHPDVVFATWKLSKLYARQGKWEDAARACTEALQKGDLRLTKDGKTYPLCTKIKKDLQDLKRMLPPDPSGPLPAARTDIAPKKSLKASPKLFSRRTFTRAKIGTW</sequence>
<dbReference type="Gene3D" id="1.25.40.10">
    <property type="entry name" value="Tetratricopeptide repeat domain"/>
    <property type="match status" value="2"/>
</dbReference>
<feature type="compositionally biased region" description="Polar residues" evidence="1">
    <location>
        <begin position="339"/>
        <end position="348"/>
    </location>
</feature>
<dbReference type="PANTHER" id="PTHR46082">
    <property type="entry name" value="ATP/GTP-BINDING PROTEIN-RELATED"/>
    <property type="match status" value="1"/>
</dbReference>
<dbReference type="Pfam" id="PF13424">
    <property type="entry name" value="TPR_12"/>
    <property type="match status" value="1"/>
</dbReference>
<evidence type="ECO:0000256" key="1">
    <source>
        <dbReference type="SAM" id="MobiDB-lite"/>
    </source>
</evidence>
<organism evidence="2 3">
    <name type="scientific">Cudoniella acicularis</name>
    <dbReference type="NCBI Taxonomy" id="354080"/>
    <lineage>
        <taxon>Eukaryota</taxon>
        <taxon>Fungi</taxon>
        <taxon>Dikarya</taxon>
        <taxon>Ascomycota</taxon>
        <taxon>Pezizomycotina</taxon>
        <taxon>Leotiomycetes</taxon>
        <taxon>Helotiales</taxon>
        <taxon>Tricladiaceae</taxon>
        <taxon>Cudoniella</taxon>
    </lineage>
</organism>
<evidence type="ECO:0000313" key="3">
    <source>
        <dbReference type="Proteomes" id="UP000566819"/>
    </source>
</evidence>
<comment type="caution">
    <text evidence="2">The sequence shown here is derived from an EMBL/GenBank/DDBJ whole genome shotgun (WGS) entry which is preliminary data.</text>
</comment>
<dbReference type="SUPFAM" id="SSF53474">
    <property type="entry name" value="alpha/beta-Hydrolases"/>
    <property type="match status" value="1"/>
</dbReference>
<proteinExistence type="predicted"/>
<dbReference type="SUPFAM" id="SSF52540">
    <property type="entry name" value="P-loop containing nucleoside triphosphate hydrolases"/>
    <property type="match status" value="1"/>
</dbReference>